<dbReference type="OrthoDB" id="2906425at2759"/>
<dbReference type="EMBL" id="JXNT01000001">
    <property type="protein sequence ID" value="ODM23307.1"/>
    <property type="molecule type" value="Genomic_DNA"/>
</dbReference>
<dbReference type="InterPro" id="IPR002575">
    <property type="entry name" value="Aminoglycoside_PTrfase"/>
</dbReference>
<dbReference type="SUPFAM" id="SSF56112">
    <property type="entry name" value="Protein kinase-like (PK-like)"/>
    <property type="match status" value="1"/>
</dbReference>
<dbReference type="Pfam" id="PF01636">
    <property type="entry name" value="APH"/>
    <property type="match status" value="1"/>
</dbReference>
<reference evidence="2 3" key="1">
    <citation type="journal article" date="2016" name="BMC Genomics">
        <title>Comparative genomic and transcriptomic analyses of the Fuzhuan brick tea-fermentation fungus Aspergillus cristatus.</title>
        <authorList>
            <person name="Ge Y."/>
            <person name="Wang Y."/>
            <person name="Liu Y."/>
            <person name="Tan Y."/>
            <person name="Ren X."/>
            <person name="Zhang X."/>
            <person name="Hyde K.D."/>
            <person name="Liu Y."/>
            <person name="Liu Z."/>
        </authorList>
    </citation>
    <scope>NUCLEOTIDE SEQUENCE [LARGE SCALE GENOMIC DNA]</scope>
    <source>
        <strain evidence="2 3">GZAAS20.1005</strain>
    </source>
</reference>
<sequence>MRFISQNTSIPVPRVYCAFTHQDCTYIVMQRIQGDMMGAGWVKRSEESKTRLLSQLGMMIREMRELQPPKDIRIASVDGGSLFDCRVPGPSLRFGPFRSIHDFHLHLREGMRFDPRLGPEVQDLIKQDAGHWPIVFTHGDLSSLNVLVRGDDVVGIVDWETAGWYPSYWEYTTASQINPQNSFWINEIDRFLDPRPGELAMERTRQKYFGDIPF</sequence>
<feature type="domain" description="Aminoglycoside phosphotransferase" evidence="1">
    <location>
        <begin position="4"/>
        <end position="175"/>
    </location>
</feature>
<dbReference type="VEuPathDB" id="FungiDB:SI65_00896"/>
<organism evidence="2 3">
    <name type="scientific">Aspergillus cristatus</name>
    <name type="common">Chinese Fuzhuan brick tea-fermentation fungus</name>
    <name type="synonym">Eurotium cristatum</name>
    <dbReference type="NCBI Taxonomy" id="573508"/>
    <lineage>
        <taxon>Eukaryota</taxon>
        <taxon>Fungi</taxon>
        <taxon>Dikarya</taxon>
        <taxon>Ascomycota</taxon>
        <taxon>Pezizomycotina</taxon>
        <taxon>Eurotiomycetes</taxon>
        <taxon>Eurotiomycetidae</taxon>
        <taxon>Eurotiales</taxon>
        <taxon>Aspergillaceae</taxon>
        <taxon>Aspergillus</taxon>
        <taxon>Aspergillus subgen. Aspergillus</taxon>
    </lineage>
</organism>
<dbReference type="Gene3D" id="3.90.1200.10">
    <property type="match status" value="1"/>
</dbReference>
<dbReference type="CDD" id="cd05120">
    <property type="entry name" value="APH_ChoK_like"/>
    <property type="match status" value="1"/>
</dbReference>
<protein>
    <recommendedName>
        <fullName evidence="1">Aminoglycoside phosphotransferase domain-containing protein</fullName>
    </recommendedName>
</protein>
<dbReference type="PROSITE" id="PS00482">
    <property type="entry name" value="DIHYDROOROTASE_1"/>
    <property type="match status" value="1"/>
</dbReference>
<dbReference type="Proteomes" id="UP000094569">
    <property type="component" value="Unassembled WGS sequence"/>
</dbReference>
<evidence type="ECO:0000313" key="3">
    <source>
        <dbReference type="Proteomes" id="UP000094569"/>
    </source>
</evidence>
<accession>A0A1E3BQY8</accession>
<dbReference type="PANTHER" id="PTHR21310:SF55">
    <property type="entry name" value="AMINOGLYCOSIDE PHOSPHOTRANSFERASE DOMAIN-CONTAINING PROTEIN"/>
    <property type="match status" value="1"/>
</dbReference>
<comment type="caution">
    <text evidence="2">The sequence shown here is derived from an EMBL/GenBank/DDBJ whole genome shotgun (WGS) entry which is preliminary data.</text>
</comment>
<dbReference type="AlphaFoldDB" id="A0A1E3BQY8"/>
<name>A0A1E3BQY8_ASPCR</name>
<keyword evidence="3" id="KW-1185">Reference proteome</keyword>
<dbReference type="GO" id="GO:0016812">
    <property type="term" value="F:hydrolase activity, acting on carbon-nitrogen (but not peptide) bonds, in cyclic amides"/>
    <property type="evidence" value="ECO:0007669"/>
    <property type="project" value="InterPro"/>
</dbReference>
<evidence type="ECO:0000259" key="1">
    <source>
        <dbReference type="Pfam" id="PF01636"/>
    </source>
</evidence>
<gene>
    <name evidence="2" type="ORF">SI65_00896</name>
</gene>
<evidence type="ECO:0000313" key="2">
    <source>
        <dbReference type="EMBL" id="ODM23307.1"/>
    </source>
</evidence>
<proteinExistence type="predicted"/>
<dbReference type="STRING" id="573508.A0A1E3BQY8"/>
<dbReference type="InterPro" id="IPR011009">
    <property type="entry name" value="Kinase-like_dom_sf"/>
</dbReference>
<dbReference type="PANTHER" id="PTHR21310">
    <property type="entry name" value="AMINOGLYCOSIDE PHOSPHOTRANSFERASE-RELATED-RELATED"/>
    <property type="match status" value="1"/>
</dbReference>
<dbReference type="InterPro" id="IPR051678">
    <property type="entry name" value="AGP_Transferase"/>
</dbReference>
<dbReference type="InterPro" id="IPR002195">
    <property type="entry name" value="Dihydroorotase_CS"/>
</dbReference>